<dbReference type="Proteomes" id="UP000828941">
    <property type="component" value="Chromosome 8"/>
</dbReference>
<name>A0ACB9MY23_BAUVA</name>
<organism evidence="1 2">
    <name type="scientific">Bauhinia variegata</name>
    <name type="common">Purple orchid tree</name>
    <name type="synonym">Phanera variegata</name>
    <dbReference type="NCBI Taxonomy" id="167791"/>
    <lineage>
        <taxon>Eukaryota</taxon>
        <taxon>Viridiplantae</taxon>
        <taxon>Streptophyta</taxon>
        <taxon>Embryophyta</taxon>
        <taxon>Tracheophyta</taxon>
        <taxon>Spermatophyta</taxon>
        <taxon>Magnoliopsida</taxon>
        <taxon>eudicotyledons</taxon>
        <taxon>Gunneridae</taxon>
        <taxon>Pentapetalae</taxon>
        <taxon>rosids</taxon>
        <taxon>fabids</taxon>
        <taxon>Fabales</taxon>
        <taxon>Fabaceae</taxon>
        <taxon>Cercidoideae</taxon>
        <taxon>Cercideae</taxon>
        <taxon>Bauhiniinae</taxon>
        <taxon>Bauhinia</taxon>
    </lineage>
</organism>
<dbReference type="EMBL" id="CM039433">
    <property type="protein sequence ID" value="KAI4328374.1"/>
    <property type="molecule type" value="Genomic_DNA"/>
</dbReference>
<protein>
    <submittedName>
        <fullName evidence="1">Uncharacterized protein</fullName>
    </submittedName>
</protein>
<keyword evidence="2" id="KW-1185">Reference proteome</keyword>
<proteinExistence type="predicted"/>
<evidence type="ECO:0000313" key="1">
    <source>
        <dbReference type="EMBL" id="KAI4328374.1"/>
    </source>
</evidence>
<gene>
    <name evidence="1" type="ORF">L6164_020731</name>
</gene>
<comment type="caution">
    <text evidence="1">The sequence shown here is derived from an EMBL/GenBank/DDBJ whole genome shotgun (WGS) entry which is preliminary data.</text>
</comment>
<accession>A0ACB9MY23</accession>
<evidence type="ECO:0000313" key="2">
    <source>
        <dbReference type="Proteomes" id="UP000828941"/>
    </source>
</evidence>
<reference evidence="1 2" key="1">
    <citation type="journal article" date="2022" name="DNA Res.">
        <title>Chromosomal-level genome assembly of the orchid tree Bauhinia variegata (Leguminosae; Cercidoideae) supports the allotetraploid origin hypothesis of Bauhinia.</title>
        <authorList>
            <person name="Zhong Y."/>
            <person name="Chen Y."/>
            <person name="Zheng D."/>
            <person name="Pang J."/>
            <person name="Liu Y."/>
            <person name="Luo S."/>
            <person name="Meng S."/>
            <person name="Qian L."/>
            <person name="Wei D."/>
            <person name="Dai S."/>
            <person name="Zhou R."/>
        </authorList>
    </citation>
    <scope>NUCLEOTIDE SEQUENCE [LARGE SCALE GENOMIC DNA]</scope>
    <source>
        <strain evidence="1">BV-YZ2020</strain>
    </source>
</reference>
<sequence>MLSLNASSVYFVFSQYSSAELNPQLFPSIFFIVGSRRRRRRQQFASLNLVAVKETDLLFGYWDSLKKGNSYQSLYSGSSGSLRRCKDLDGEGDFSLEAEILEFMKNSKKPEAFPTKRELVAAGRMDLVDAIIKKGGWLSLGWDLDEEAEEGLGQMSVKSKENEIQGPAAAVSSSSSADCSQPAKSSDRSIELKVEESGIEGILNRLEKERNNSLGLGFRDDKNEWQYRTTADATVADPEKSSIPAFLSPRTSPLSGFQRKIGQDRSLSGIDGSRNSLKPETWRSWIAQRAGDSDIDFEDAEIAPTETGKEGATGVSGKDVFEVRNFTGEKELDLSNGKVNHSEINSRILELDSELFSLLRSLRSRDDEVAINMDQEGSPDDLQNCSDTWEFQENEIMKANDRLRSIRAKLAVLEGKMALAIIDAQKIVEEKQKKIEHSHRAIQLIRDTRIIWPNTASEVLLAGSFDGWSSQRRMEKSDTGIFSLSLKLYPGSYEIKFIVDGEWRIDPLRPIVQNNGYVNNLLVVH</sequence>